<dbReference type="Proteomes" id="UP000886700">
    <property type="component" value="Unplaced"/>
</dbReference>
<protein>
    <submittedName>
        <fullName evidence="3">Atherin-like</fullName>
    </submittedName>
</protein>
<dbReference type="RefSeq" id="XP_040597938.1">
    <property type="nucleotide sequence ID" value="XM_040742004.1"/>
</dbReference>
<feature type="region of interest" description="Disordered" evidence="1">
    <location>
        <begin position="29"/>
        <end position="65"/>
    </location>
</feature>
<reference evidence="3" key="1">
    <citation type="submission" date="2025-08" db="UniProtKB">
        <authorList>
            <consortium name="RefSeq"/>
        </authorList>
    </citation>
    <scope>IDENTIFICATION</scope>
    <source>
        <tissue evidence="3">Liver</tissue>
    </source>
</reference>
<organism evidence="2 3">
    <name type="scientific">Mesocricetus auratus</name>
    <name type="common">Golden hamster</name>
    <dbReference type="NCBI Taxonomy" id="10036"/>
    <lineage>
        <taxon>Eukaryota</taxon>
        <taxon>Metazoa</taxon>
        <taxon>Chordata</taxon>
        <taxon>Craniata</taxon>
        <taxon>Vertebrata</taxon>
        <taxon>Euteleostomi</taxon>
        <taxon>Mammalia</taxon>
        <taxon>Eutheria</taxon>
        <taxon>Euarchontoglires</taxon>
        <taxon>Glires</taxon>
        <taxon>Rodentia</taxon>
        <taxon>Myomorpha</taxon>
        <taxon>Muroidea</taxon>
        <taxon>Cricetidae</taxon>
        <taxon>Cricetinae</taxon>
        <taxon>Mesocricetus</taxon>
    </lineage>
</organism>
<evidence type="ECO:0000313" key="2">
    <source>
        <dbReference type="Proteomes" id="UP000886700"/>
    </source>
</evidence>
<feature type="compositionally biased region" description="Basic and acidic residues" evidence="1">
    <location>
        <begin position="42"/>
        <end position="52"/>
    </location>
</feature>
<dbReference type="GeneID" id="121139025"/>
<sequence length="301" mass="31498">MRKVERVGPALEIFLGPLRKVGREIAPQSWCTSRRGGGGGEGGRKVRGEGRNVSRPVEFSAARPLLADKAGRAGEVWAAACEPRIHPASPQPAAARPEPAARIPSPPREKRLSGRPPRTAKTRAACGNSHTKKGRPIPAGRPGRARLHRGAADGGAGRGSAGAVTAEVLSSPSPCPRQPPPPTPGLTKVCQVPPPGQPSPWGSAGARRPAPAHLGARPLARGSHRSKINKSACGRGREARVSRRRKSTVAPTPSWGRGSPRRAESRPLPADRPCPAPLPSPARAPRPGRRAAGLRRLVPPT</sequence>
<feature type="compositionally biased region" description="Low complexity" evidence="1">
    <location>
        <begin position="161"/>
        <end position="172"/>
    </location>
</feature>
<proteinExistence type="predicted"/>
<feature type="compositionally biased region" description="Pro residues" evidence="1">
    <location>
        <begin position="270"/>
        <end position="284"/>
    </location>
</feature>
<name>A0ABM2X8H4_MESAU</name>
<feature type="region of interest" description="Disordered" evidence="1">
    <location>
        <begin position="83"/>
        <end position="301"/>
    </location>
</feature>
<feature type="compositionally biased region" description="Pro residues" evidence="1">
    <location>
        <begin position="173"/>
        <end position="184"/>
    </location>
</feature>
<gene>
    <name evidence="3" type="primary">LOC121139025</name>
</gene>
<keyword evidence="2" id="KW-1185">Reference proteome</keyword>
<accession>A0ABM2X8H4</accession>
<evidence type="ECO:0000313" key="3">
    <source>
        <dbReference type="RefSeq" id="XP_040597938.1"/>
    </source>
</evidence>
<feature type="compositionally biased region" description="Low complexity" evidence="1">
    <location>
        <begin position="87"/>
        <end position="103"/>
    </location>
</feature>
<evidence type="ECO:0000256" key="1">
    <source>
        <dbReference type="SAM" id="MobiDB-lite"/>
    </source>
</evidence>